<dbReference type="InterPro" id="IPR045886">
    <property type="entry name" value="ThiF/MoeB/HesA"/>
</dbReference>
<feature type="domain" description="THIF-type NAD/FAD binding fold" evidence="2">
    <location>
        <begin position="129"/>
        <end position="225"/>
    </location>
</feature>
<dbReference type="Gene3D" id="3.40.50.720">
    <property type="entry name" value="NAD(P)-binding Rossmann-like Domain"/>
    <property type="match status" value="2"/>
</dbReference>
<dbReference type="Proteomes" id="UP001501759">
    <property type="component" value="Unassembled WGS sequence"/>
</dbReference>
<dbReference type="PANTHER" id="PTHR10953">
    <property type="entry name" value="UBIQUITIN-ACTIVATING ENZYME E1"/>
    <property type="match status" value="1"/>
</dbReference>
<comment type="caution">
    <text evidence="3">The sequence shown here is derived from an EMBL/GenBank/DDBJ whole genome shotgun (WGS) entry which is preliminary data.</text>
</comment>
<dbReference type="SUPFAM" id="SSF69572">
    <property type="entry name" value="Activating enzymes of the ubiquitin-like proteins"/>
    <property type="match status" value="1"/>
</dbReference>
<proteinExistence type="predicted"/>
<evidence type="ECO:0000259" key="2">
    <source>
        <dbReference type="Pfam" id="PF00899"/>
    </source>
</evidence>
<feature type="compositionally biased region" description="Basic and acidic residues" evidence="1">
    <location>
        <begin position="210"/>
        <end position="219"/>
    </location>
</feature>
<organism evidence="3 4">
    <name type="scientific">Streptomyces siamensis</name>
    <dbReference type="NCBI Taxonomy" id="1274986"/>
    <lineage>
        <taxon>Bacteria</taxon>
        <taxon>Bacillati</taxon>
        <taxon>Actinomycetota</taxon>
        <taxon>Actinomycetes</taxon>
        <taxon>Kitasatosporales</taxon>
        <taxon>Streptomycetaceae</taxon>
        <taxon>Streptomyces</taxon>
    </lineage>
</organism>
<evidence type="ECO:0000313" key="4">
    <source>
        <dbReference type="Proteomes" id="UP001501759"/>
    </source>
</evidence>
<keyword evidence="4" id="KW-1185">Reference proteome</keyword>
<dbReference type="InterPro" id="IPR035985">
    <property type="entry name" value="Ubiquitin-activating_enz"/>
</dbReference>
<accession>A0ABP9IIR0</accession>
<evidence type="ECO:0000256" key="1">
    <source>
        <dbReference type="SAM" id="MobiDB-lite"/>
    </source>
</evidence>
<evidence type="ECO:0000313" key="3">
    <source>
        <dbReference type="EMBL" id="GAA4998119.1"/>
    </source>
</evidence>
<feature type="domain" description="THIF-type NAD/FAD binding fold" evidence="2">
    <location>
        <begin position="324"/>
        <end position="434"/>
    </location>
</feature>
<dbReference type="InterPro" id="IPR000594">
    <property type="entry name" value="ThiF_NAD_FAD-bd"/>
</dbReference>
<reference evidence="4" key="1">
    <citation type="journal article" date="2019" name="Int. J. Syst. Evol. Microbiol.">
        <title>The Global Catalogue of Microorganisms (GCM) 10K type strain sequencing project: providing services to taxonomists for standard genome sequencing and annotation.</title>
        <authorList>
            <consortium name="The Broad Institute Genomics Platform"/>
            <consortium name="The Broad Institute Genome Sequencing Center for Infectious Disease"/>
            <person name="Wu L."/>
            <person name="Ma J."/>
        </authorList>
    </citation>
    <scope>NUCLEOTIDE SEQUENCE [LARGE SCALE GENOMIC DNA]</scope>
    <source>
        <strain evidence="4">JCM 18409</strain>
    </source>
</reference>
<dbReference type="Pfam" id="PF00899">
    <property type="entry name" value="ThiF"/>
    <property type="match status" value="2"/>
</dbReference>
<protein>
    <recommendedName>
        <fullName evidence="2">THIF-type NAD/FAD binding fold domain-containing protein</fullName>
    </recommendedName>
</protein>
<dbReference type="PANTHER" id="PTHR10953:SF102">
    <property type="entry name" value="ADENYLYLTRANSFERASE AND SULFURTRANSFERASE MOCS3"/>
    <property type="match status" value="1"/>
</dbReference>
<dbReference type="EMBL" id="BAABKB010000002">
    <property type="protein sequence ID" value="GAA4998119.1"/>
    <property type="molecule type" value="Genomic_DNA"/>
</dbReference>
<name>A0ABP9IIR0_9ACTN</name>
<sequence>MTVTVEALRLPRIKPEHRAYRTVDGNVRIGSVIHGIGAEIADPQGWVWTLVEAMDGTRGPGAVVDEVVRAHPDLPGEDARQAMADLLAAGFVDDAGAAVPLPERERVRYSRGVPLLRWMDLAPRGNPWDAQLRLRRARVLLIGVGGTGGHAAQSLVASGVGRVHCVDPDVVELSNLNRQPLFRESDIGRPKVEAAVAALRAVNSDVTVTGERREVRGPEDLADLVAGPRDEDSDSLDPHLVAAPGDPGRGGLAPHSGSGAPDLDGLSPHFATAPGDLDPGGLAQHSMSGARDPDPSGPAAGPPDDARLPDPSAAVPGGGPRSSAYDLLVLAADRPDDIRRWANRVCLAAGLPWADAGYRGPLVTAGVYVPGRGACWECLRAGEAARRDLRLAPGQDPEVASPRMPWNPASAVTAGLSGGLLAHAALALLTGVPALEPGFRFGINLMLPGDPVLQRTPRHLDCAACGDRAGGVAE</sequence>
<gene>
    <name evidence="3" type="ORF">GCM10023335_09430</name>
</gene>
<feature type="region of interest" description="Disordered" evidence="1">
    <location>
        <begin position="210"/>
        <end position="320"/>
    </location>
</feature>